<sequence length="503" mass="58029">MDRQQQTEKGIRNKKRWSSMQQMVREKDTRFETQVRLHEDEPLPLVTQADVETKMQQKLRVTQKKLEDQEEALLGRAQAVDLLQQKLTLAEQRNQMKAQLKEMEAEKEELELKFSSTTNVITEEETQALAGKSQEQDTQSVSVKLEDSDCLLSANSAKPGTSETLGSHDDINDHLQQLCQLKGRVAELEMEKQSDRELTQTLENEKNAFLSQISAKDGELKLPEEEVTKINMLNQQIQEELSPSYQAEMAEEEKDYLEERLMNQLAEFNGSIGNYYKDVTDAQIKNERLESEVQNLKKCMSDLEEEKRQLIKEKTKDDHDSVIEEDKKRERKFGDAIQTKEEEIKEESCMVLKDQLQQMTTRAEELKISIAKCQMSDEVNVKEQKVISLLFGKEEAIQPAVAKLHQQYNKEIKKLENPLSQKEEENVALEEENKKAVEKTSQLILSEVQQQLCSMNQEVSELKKLLKEEREQRLAIENAPSFGFKAIPACYTPLKGQTGDIEK</sequence>
<dbReference type="GO" id="GO:0005801">
    <property type="term" value="C:cis-Golgi network"/>
    <property type="evidence" value="ECO:0007669"/>
    <property type="project" value="TreeGrafter"/>
</dbReference>
<proteinExistence type="predicted"/>
<feature type="compositionally biased region" description="Basic and acidic residues" evidence="2">
    <location>
        <begin position="1"/>
        <end position="11"/>
    </location>
</feature>
<dbReference type="PANTHER" id="PTHR18887:SF2">
    <property type="entry name" value="GOLGIN SUBFAMILY B MEMBER 1"/>
    <property type="match status" value="1"/>
</dbReference>
<organism evidence="3 4">
    <name type="scientific">Microtus ochrogaster</name>
    <name type="common">Prairie vole</name>
    <dbReference type="NCBI Taxonomy" id="79684"/>
    <lineage>
        <taxon>Eukaryota</taxon>
        <taxon>Metazoa</taxon>
        <taxon>Chordata</taxon>
        <taxon>Craniata</taxon>
        <taxon>Vertebrata</taxon>
        <taxon>Euteleostomi</taxon>
        <taxon>Mammalia</taxon>
        <taxon>Eutheria</taxon>
        <taxon>Euarchontoglires</taxon>
        <taxon>Glires</taxon>
        <taxon>Rodentia</taxon>
        <taxon>Myomorpha</taxon>
        <taxon>Muroidea</taxon>
        <taxon>Cricetidae</taxon>
        <taxon>Arvicolinae</taxon>
        <taxon>Microtus</taxon>
    </lineage>
</organism>
<dbReference type="GO" id="GO:0016020">
    <property type="term" value="C:membrane"/>
    <property type="evidence" value="ECO:0007669"/>
    <property type="project" value="TreeGrafter"/>
</dbReference>
<evidence type="ECO:0000313" key="3">
    <source>
        <dbReference type="EMBL" id="KAH0510951.1"/>
    </source>
</evidence>
<gene>
    <name evidence="3" type="ORF">LTLLF_152345</name>
</gene>
<dbReference type="PANTHER" id="PTHR18887">
    <property type="entry name" value="GOLGI-ASSOCIATED PROTEIN GCP360-RELATED"/>
    <property type="match status" value="1"/>
</dbReference>
<feature type="coiled-coil region" evidence="1">
    <location>
        <begin position="405"/>
        <end position="479"/>
    </location>
</feature>
<protein>
    <submittedName>
        <fullName evidence="3">Golgin subfamily B member 1</fullName>
    </submittedName>
</protein>
<dbReference type="GO" id="GO:0005793">
    <property type="term" value="C:endoplasmic reticulum-Golgi intermediate compartment"/>
    <property type="evidence" value="ECO:0007669"/>
    <property type="project" value="TreeGrafter"/>
</dbReference>
<feature type="coiled-coil region" evidence="1">
    <location>
        <begin position="52"/>
        <end position="120"/>
    </location>
</feature>
<comment type="caution">
    <text evidence="3">The sequence shown here is derived from an EMBL/GenBank/DDBJ whole genome shotgun (WGS) entry which is preliminary data.</text>
</comment>
<evidence type="ECO:0000256" key="2">
    <source>
        <dbReference type="SAM" id="MobiDB-lite"/>
    </source>
</evidence>
<feature type="region of interest" description="Disordered" evidence="2">
    <location>
        <begin position="1"/>
        <end position="23"/>
    </location>
</feature>
<dbReference type="Proteomes" id="UP000710432">
    <property type="component" value="Unassembled WGS sequence"/>
</dbReference>
<accession>A0A8J6KUN2</accession>
<reference evidence="3" key="1">
    <citation type="submission" date="2020-03" db="EMBL/GenBank/DDBJ databases">
        <title>Studies in the Genomics of Life Span.</title>
        <authorList>
            <person name="Glass D."/>
        </authorList>
    </citation>
    <scope>NUCLEOTIDE SEQUENCE</scope>
    <source>
        <strain evidence="3">LTLLF</strain>
        <tissue evidence="3">Muscle</tissue>
    </source>
</reference>
<dbReference type="InterPro" id="IPR026202">
    <property type="entry name" value="GOLGB1"/>
</dbReference>
<evidence type="ECO:0000256" key="1">
    <source>
        <dbReference type="SAM" id="Coils"/>
    </source>
</evidence>
<evidence type="ECO:0000313" key="4">
    <source>
        <dbReference type="Proteomes" id="UP000710432"/>
    </source>
</evidence>
<name>A0A8J6KUN2_MICOH</name>
<keyword evidence="1" id="KW-0175">Coiled coil</keyword>
<dbReference type="AlphaFoldDB" id="A0A8J6KUN2"/>
<feature type="coiled-coil region" evidence="1">
    <location>
        <begin position="247"/>
        <end position="320"/>
    </location>
</feature>
<dbReference type="EMBL" id="JAATJU010022319">
    <property type="protein sequence ID" value="KAH0510951.1"/>
    <property type="molecule type" value="Genomic_DNA"/>
</dbReference>